<dbReference type="GO" id="GO:0070842">
    <property type="term" value="P:aggresome assembly"/>
    <property type="evidence" value="ECO:0007669"/>
    <property type="project" value="TreeGrafter"/>
</dbReference>
<evidence type="ECO:0008006" key="13">
    <source>
        <dbReference type="Google" id="ProtNLM"/>
    </source>
</evidence>
<dbReference type="PROSITE" id="PS50119">
    <property type="entry name" value="ZF_BBOX"/>
    <property type="match status" value="1"/>
</dbReference>
<evidence type="ECO:0000256" key="1">
    <source>
        <dbReference type="ARBA" id="ARBA00004496"/>
    </source>
</evidence>
<feature type="region of interest" description="Disordered" evidence="7">
    <location>
        <begin position="669"/>
        <end position="698"/>
    </location>
</feature>
<feature type="region of interest" description="Disordered" evidence="7">
    <location>
        <begin position="505"/>
        <end position="532"/>
    </location>
</feature>
<dbReference type="SUPFAM" id="SSF49599">
    <property type="entry name" value="TRAF domain-like"/>
    <property type="match status" value="1"/>
</dbReference>
<dbReference type="SUPFAM" id="SSF57850">
    <property type="entry name" value="RING/U-box"/>
    <property type="match status" value="1"/>
</dbReference>
<evidence type="ECO:0000259" key="8">
    <source>
        <dbReference type="PROSITE" id="PS50089"/>
    </source>
</evidence>
<dbReference type="InterPro" id="IPR003649">
    <property type="entry name" value="Bbox_C"/>
</dbReference>
<dbReference type="InterPro" id="IPR053003">
    <property type="entry name" value="TRIM_RBCC_E3_ubiq-ligases"/>
</dbReference>
<feature type="compositionally biased region" description="Basic and acidic residues" evidence="7">
    <location>
        <begin position="943"/>
        <end position="963"/>
    </location>
</feature>
<evidence type="ECO:0000259" key="10">
    <source>
        <dbReference type="PROSITE" id="PS50144"/>
    </source>
</evidence>
<dbReference type="GO" id="GO:0006513">
    <property type="term" value="P:protein monoubiquitination"/>
    <property type="evidence" value="ECO:0007669"/>
    <property type="project" value="TreeGrafter"/>
</dbReference>
<feature type="compositionally biased region" description="Polar residues" evidence="7">
    <location>
        <begin position="687"/>
        <end position="698"/>
    </location>
</feature>
<name>A0A9D4RVF4_DREPO</name>
<dbReference type="AlphaFoldDB" id="A0A9D4RVF4"/>
<feature type="compositionally biased region" description="Acidic residues" evidence="7">
    <location>
        <begin position="506"/>
        <end position="516"/>
    </location>
</feature>
<dbReference type="InterPro" id="IPR013083">
    <property type="entry name" value="Znf_RING/FYVE/PHD"/>
</dbReference>
<dbReference type="Proteomes" id="UP000828390">
    <property type="component" value="Unassembled WGS sequence"/>
</dbReference>
<dbReference type="GO" id="GO:0016235">
    <property type="term" value="C:aggresome"/>
    <property type="evidence" value="ECO:0007669"/>
    <property type="project" value="TreeGrafter"/>
</dbReference>
<dbReference type="CDD" id="cd16619">
    <property type="entry name" value="mRING-HC-C4C4_TRIM37_C-VIII"/>
    <property type="match status" value="1"/>
</dbReference>
<feature type="region of interest" description="Disordered" evidence="7">
    <location>
        <begin position="916"/>
        <end position="1016"/>
    </location>
</feature>
<dbReference type="GO" id="GO:0051865">
    <property type="term" value="P:protein autoubiquitination"/>
    <property type="evidence" value="ECO:0007669"/>
    <property type="project" value="TreeGrafter"/>
</dbReference>
<dbReference type="SMART" id="SM00502">
    <property type="entry name" value="BBC"/>
    <property type="match status" value="1"/>
</dbReference>
<dbReference type="EMBL" id="JAIWYP010000001">
    <property type="protein sequence ID" value="KAH3882961.1"/>
    <property type="molecule type" value="Genomic_DNA"/>
</dbReference>
<comment type="subcellular location">
    <subcellularLocation>
        <location evidence="1">Cytoplasm</location>
    </subcellularLocation>
</comment>
<sequence>MAQIGETHFLAHLIAQSLTEVFRCFICMEKLRDARLCPHCSKLCCYACIRRWLTETRMQCPHCRAPLHMTDLVNCRWAEEVTQQLDLLQHTIPPKNKGENDICSEHKEKISVFCVTCKKCICHQCALWEGKHSGHMFKPVDNEYNEHVRQVMEELSSIRRRNIELISLIQDVERNIESVKTAKDERVREIRNAVELMIARLESQLKSKLLTLMGQRGQLTQETEVLDTLIQKIESQVANSSKTDLIAKSDEFLTVFRQMHRRPMASFVTAPVPTDFTSEIVPPYDLSTFVMNNFSALQQRADPVYSQALQVNGLSWRLKVYPDGNGVVRGNYLSVFLELSAGLPETSKYEYRVEMVHQSSRDASKNIVREFASDFEVGECWGYNRFFRLDLLATEGYLNTEVDSLTLRFQVRPPTFYQKCRDQQWYIHQIENTNSQLQSQNNELKERITLEVLRNKHSSKRGTNRDSPIPVDANFVESLYTKYCHGNQPVAEGGGSEIEIEHLADETDSDSEGSEQSEERLSMVESQESELEEYSIIEENDVDEENMCLDNDVDDIQEGHEVNNLDRETGAAHLPLNSAMNILENRASRSDDETMLLQFLQESENPWPRGRRNVLMRHNPSSSELLLNLDLGLYLPRPPSSSAASSSLSSGATPVTTVAEYPGNLLPLLSPSSSSKKTWGKQPTRCGESSRQGMPCSSQSLQDIHSRCRMTDADTLEHIQARFNELAATTFSTLAAANAAVSSEIEARARASQEKSEKKKGSGAVTSHTGHWSKGDLGSKGHKGREPGRESDRSPRRTQSVGALCKLERLTFQTLDLSLEEGPLSDCDLTVSEATEHHTSHDASDSPFTVSHVSKKTAAGARNNMKTTEERITFQTLDSSLEEGPLSDCDLTVSEATDHNTSHDAHDSPFAISHVSKKTAAGDRNNKKTTAIPPKSSKSKPKSRSDRPKSDKDRKNAKTKEEYAEPVSSGEECSLEVTSPEAGEATSTADLDGRQEPQVEFTGANNSRDDNKETSV</sequence>
<feature type="region of interest" description="Disordered" evidence="7">
    <location>
        <begin position="748"/>
        <end position="800"/>
    </location>
</feature>
<reference evidence="11" key="2">
    <citation type="submission" date="2020-11" db="EMBL/GenBank/DDBJ databases">
        <authorList>
            <person name="McCartney M.A."/>
            <person name="Auch B."/>
            <person name="Kono T."/>
            <person name="Mallez S."/>
            <person name="Becker A."/>
            <person name="Gohl D.M."/>
            <person name="Silverstein K.A.T."/>
            <person name="Koren S."/>
            <person name="Bechman K.B."/>
            <person name="Herman A."/>
            <person name="Abrahante J.E."/>
            <person name="Garbe J."/>
        </authorList>
    </citation>
    <scope>NUCLEOTIDE SEQUENCE</scope>
    <source>
        <strain evidence="11">Duluth1</strain>
        <tissue evidence="11">Whole animal</tissue>
    </source>
</reference>
<dbReference type="GO" id="GO:0031625">
    <property type="term" value="F:ubiquitin protein ligase binding"/>
    <property type="evidence" value="ECO:0007669"/>
    <property type="project" value="TreeGrafter"/>
</dbReference>
<dbReference type="Gene3D" id="2.60.210.10">
    <property type="entry name" value="Apoptosis, Tumor Necrosis Factor Receptor Associated Protein 2, Chain A"/>
    <property type="match status" value="1"/>
</dbReference>
<keyword evidence="5" id="KW-0862">Zinc</keyword>
<dbReference type="SMART" id="SM00061">
    <property type="entry name" value="MATH"/>
    <property type="match status" value="1"/>
</dbReference>
<dbReference type="CDD" id="cd03773">
    <property type="entry name" value="MATH_TRIM37"/>
    <property type="match status" value="1"/>
</dbReference>
<gene>
    <name evidence="11" type="ORF">DPMN_006908</name>
</gene>
<organism evidence="11 12">
    <name type="scientific">Dreissena polymorpha</name>
    <name type="common">Zebra mussel</name>
    <name type="synonym">Mytilus polymorpha</name>
    <dbReference type="NCBI Taxonomy" id="45954"/>
    <lineage>
        <taxon>Eukaryota</taxon>
        <taxon>Metazoa</taxon>
        <taxon>Spiralia</taxon>
        <taxon>Lophotrochozoa</taxon>
        <taxon>Mollusca</taxon>
        <taxon>Bivalvia</taxon>
        <taxon>Autobranchia</taxon>
        <taxon>Heteroconchia</taxon>
        <taxon>Euheterodonta</taxon>
        <taxon>Imparidentia</taxon>
        <taxon>Neoheterodontei</taxon>
        <taxon>Myida</taxon>
        <taxon>Dreissenoidea</taxon>
        <taxon>Dreissenidae</taxon>
        <taxon>Dreissena</taxon>
    </lineage>
</organism>
<evidence type="ECO:0000256" key="3">
    <source>
        <dbReference type="ARBA" id="ARBA00022723"/>
    </source>
</evidence>
<evidence type="ECO:0000256" key="5">
    <source>
        <dbReference type="ARBA" id="ARBA00022833"/>
    </source>
</evidence>
<dbReference type="Pfam" id="PF00643">
    <property type="entry name" value="zf-B_box"/>
    <property type="match status" value="1"/>
</dbReference>
<dbReference type="Gene3D" id="3.30.160.60">
    <property type="entry name" value="Classic Zinc Finger"/>
    <property type="match status" value="1"/>
</dbReference>
<keyword evidence="4 6" id="KW-0863">Zinc-finger</keyword>
<dbReference type="PANTHER" id="PTHR36754">
    <property type="entry name" value="E3 UBIQUITIN-PROTEIN LIGASE TRIM37"/>
    <property type="match status" value="1"/>
</dbReference>
<evidence type="ECO:0000259" key="9">
    <source>
        <dbReference type="PROSITE" id="PS50119"/>
    </source>
</evidence>
<comment type="caution">
    <text evidence="11">The sequence shown here is derived from an EMBL/GenBank/DDBJ whole genome shotgun (WGS) entry which is preliminary data.</text>
</comment>
<dbReference type="PROSITE" id="PS50089">
    <property type="entry name" value="ZF_RING_2"/>
    <property type="match status" value="1"/>
</dbReference>
<dbReference type="InterPro" id="IPR000315">
    <property type="entry name" value="Znf_B-box"/>
</dbReference>
<evidence type="ECO:0000256" key="7">
    <source>
        <dbReference type="SAM" id="MobiDB-lite"/>
    </source>
</evidence>
<dbReference type="PROSITE" id="PS50144">
    <property type="entry name" value="MATH"/>
    <property type="match status" value="1"/>
</dbReference>
<dbReference type="CDD" id="cd19779">
    <property type="entry name" value="Bbox2_TRIM37_C-VIII"/>
    <property type="match status" value="1"/>
</dbReference>
<dbReference type="Gene3D" id="3.30.40.10">
    <property type="entry name" value="Zinc/RING finger domain, C3HC4 (zinc finger)"/>
    <property type="match status" value="1"/>
</dbReference>
<feature type="compositionally biased region" description="Basic and acidic residues" evidence="7">
    <location>
        <begin position="773"/>
        <end position="795"/>
    </location>
</feature>
<feature type="compositionally biased region" description="Basic and acidic residues" evidence="7">
    <location>
        <begin position="748"/>
        <end position="760"/>
    </location>
</feature>
<keyword evidence="2" id="KW-0963">Cytoplasm</keyword>
<dbReference type="PANTHER" id="PTHR36754:SF2">
    <property type="entry name" value="E3 UBIQUITIN-PROTEIN LIGASE TRIM37"/>
    <property type="match status" value="1"/>
</dbReference>
<dbReference type="GO" id="GO:0061630">
    <property type="term" value="F:ubiquitin protein ligase activity"/>
    <property type="evidence" value="ECO:0007669"/>
    <property type="project" value="TreeGrafter"/>
</dbReference>
<feature type="domain" description="RING-type" evidence="8">
    <location>
        <begin position="24"/>
        <end position="64"/>
    </location>
</feature>
<dbReference type="Pfam" id="PF22486">
    <property type="entry name" value="MATH_2"/>
    <property type="match status" value="1"/>
</dbReference>
<dbReference type="InterPro" id="IPR037299">
    <property type="entry name" value="TRIM37_MATH"/>
</dbReference>
<dbReference type="SMART" id="SM00336">
    <property type="entry name" value="BBOX"/>
    <property type="match status" value="1"/>
</dbReference>
<keyword evidence="12" id="KW-1185">Reference proteome</keyword>
<evidence type="ECO:0000256" key="6">
    <source>
        <dbReference type="PROSITE-ProRule" id="PRU00024"/>
    </source>
</evidence>
<dbReference type="InterPro" id="IPR002083">
    <property type="entry name" value="MATH/TRAF_dom"/>
</dbReference>
<dbReference type="GO" id="GO:0005164">
    <property type="term" value="F:tumor necrosis factor receptor binding"/>
    <property type="evidence" value="ECO:0007669"/>
    <property type="project" value="TreeGrafter"/>
</dbReference>
<accession>A0A9D4RVF4</accession>
<dbReference type="InterPro" id="IPR008974">
    <property type="entry name" value="TRAF-like"/>
</dbReference>
<evidence type="ECO:0000256" key="4">
    <source>
        <dbReference type="ARBA" id="ARBA00022771"/>
    </source>
</evidence>
<evidence type="ECO:0000313" key="11">
    <source>
        <dbReference type="EMBL" id="KAH3882961.1"/>
    </source>
</evidence>
<dbReference type="GO" id="GO:0008270">
    <property type="term" value="F:zinc ion binding"/>
    <property type="evidence" value="ECO:0007669"/>
    <property type="project" value="UniProtKB-KW"/>
</dbReference>
<evidence type="ECO:0000256" key="2">
    <source>
        <dbReference type="ARBA" id="ARBA00022490"/>
    </source>
</evidence>
<keyword evidence="3" id="KW-0479">Metal-binding</keyword>
<dbReference type="GO" id="GO:0005778">
    <property type="term" value="C:peroxisomal membrane"/>
    <property type="evidence" value="ECO:0007669"/>
    <property type="project" value="TreeGrafter"/>
</dbReference>
<dbReference type="SUPFAM" id="SSF57845">
    <property type="entry name" value="B-box zinc-binding domain"/>
    <property type="match status" value="1"/>
</dbReference>
<reference evidence="11" key="1">
    <citation type="journal article" date="2019" name="bioRxiv">
        <title>The Genome of the Zebra Mussel, Dreissena polymorpha: A Resource for Invasive Species Research.</title>
        <authorList>
            <person name="McCartney M.A."/>
            <person name="Auch B."/>
            <person name="Kono T."/>
            <person name="Mallez S."/>
            <person name="Zhang Y."/>
            <person name="Obille A."/>
            <person name="Becker A."/>
            <person name="Abrahante J.E."/>
            <person name="Garbe J."/>
            <person name="Badalamenti J.P."/>
            <person name="Herman A."/>
            <person name="Mangelson H."/>
            <person name="Liachko I."/>
            <person name="Sullivan S."/>
            <person name="Sone E.D."/>
            <person name="Koren S."/>
            <person name="Silverstein K.A.T."/>
            <person name="Beckman K.B."/>
            <person name="Gohl D.M."/>
        </authorList>
    </citation>
    <scope>NUCLEOTIDE SEQUENCE</scope>
    <source>
        <strain evidence="11">Duluth1</strain>
        <tissue evidence="11">Whole animal</tissue>
    </source>
</reference>
<dbReference type="InterPro" id="IPR001841">
    <property type="entry name" value="Znf_RING"/>
</dbReference>
<feature type="compositionally biased region" description="Basic and acidic residues" evidence="7">
    <location>
        <begin position="1007"/>
        <end position="1016"/>
    </location>
</feature>
<evidence type="ECO:0000313" key="12">
    <source>
        <dbReference type="Proteomes" id="UP000828390"/>
    </source>
</evidence>
<feature type="domain" description="B box-type" evidence="9">
    <location>
        <begin position="98"/>
        <end position="140"/>
    </location>
</feature>
<feature type="domain" description="MATH" evidence="10">
    <location>
        <begin position="284"/>
        <end position="411"/>
    </location>
</feature>
<protein>
    <recommendedName>
        <fullName evidence="13">E3 ubiquitin-protein ligase TRIM37</fullName>
    </recommendedName>
</protein>
<proteinExistence type="predicted"/>